<sequence>MLESRNFGPYLQYLANLLEKPESGLLAGRAIARSGEECQKPLPDFRTSSLSEEWLAERAGAELSPIYRAKPPLS</sequence>
<evidence type="ECO:0000313" key="1">
    <source>
        <dbReference type="EMBL" id="MCI26323.1"/>
    </source>
</evidence>
<feature type="non-terminal residue" evidence="1">
    <location>
        <position position="74"/>
    </location>
</feature>
<keyword evidence="2" id="KW-1185">Reference proteome</keyword>
<organism evidence="1 2">
    <name type="scientific">Trifolium medium</name>
    <dbReference type="NCBI Taxonomy" id="97028"/>
    <lineage>
        <taxon>Eukaryota</taxon>
        <taxon>Viridiplantae</taxon>
        <taxon>Streptophyta</taxon>
        <taxon>Embryophyta</taxon>
        <taxon>Tracheophyta</taxon>
        <taxon>Spermatophyta</taxon>
        <taxon>Magnoliopsida</taxon>
        <taxon>eudicotyledons</taxon>
        <taxon>Gunneridae</taxon>
        <taxon>Pentapetalae</taxon>
        <taxon>rosids</taxon>
        <taxon>fabids</taxon>
        <taxon>Fabales</taxon>
        <taxon>Fabaceae</taxon>
        <taxon>Papilionoideae</taxon>
        <taxon>50 kb inversion clade</taxon>
        <taxon>NPAAA clade</taxon>
        <taxon>Hologalegina</taxon>
        <taxon>IRL clade</taxon>
        <taxon>Trifolieae</taxon>
        <taxon>Trifolium</taxon>
    </lineage>
</organism>
<dbReference type="EMBL" id="LXQA010152587">
    <property type="protein sequence ID" value="MCI26323.1"/>
    <property type="molecule type" value="Genomic_DNA"/>
</dbReference>
<name>A0A392QPJ8_9FABA</name>
<dbReference type="Proteomes" id="UP000265520">
    <property type="component" value="Unassembled WGS sequence"/>
</dbReference>
<accession>A0A392QPJ8</accession>
<comment type="caution">
    <text evidence="1">The sequence shown here is derived from an EMBL/GenBank/DDBJ whole genome shotgun (WGS) entry which is preliminary data.</text>
</comment>
<dbReference type="EMBL" id="LXQA010106230">
    <property type="protein sequence ID" value="MCI17605.1"/>
    <property type="molecule type" value="Genomic_DNA"/>
</dbReference>
<evidence type="ECO:0000313" key="2">
    <source>
        <dbReference type="Proteomes" id="UP000265520"/>
    </source>
</evidence>
<reference evidence="1 2" key="1">
    <citation type="journal article" date="2018" name="Front. Plant Sci.">
        <title>Red Clover (Trifolium pratense) and Zigzag Clover (T. medium) - A Picture of Genomic Similarities and Differences.</title>
        <authorList>
            <person name="Dluhosova J."/>
            <person name="Istvanek J."/>
            <person name="Nedelnik J."/>
            <person name="Repkova J."/>
        </authorList>
    </citation>
    <scope>NUCLEOTIDE SEQUENCE [LARGE SCALE GENOMIC DNA]</scope>
    <source>
        <strain evidence="1">10/8</strain>
        <strain evidence="2">cv. 10/8</strain>
        <tissue evidence="1">Leaf</tissue>
    </source>
</reference>
<protein>
    <submittedName>
        <fullName evidence="1">Uncharacterized protein</fullName>
    </submittedName>
</protein>
<proteinExistence type="predicted"/>
<dbReference type="AlphaFoldDB" id="A0A392QPJ8"/>